<proteinExistence type="predicted"/>
<keyword evidence="2" id="KW-0812">Transmembrane</keyword>
<dbReference type="Proteomes" id="UP000242875">
    <property type="component" value="Unassembled WGS sequence"/>
</dbReference>
<feature type="compositionally biased region" description="Low complexity" evidence="1">
    <location>
        <begin position="133"/>
        <end position="171"/>
    </location>
</feature>
<evidence type="ECO:0000256" key="2">
    <source>
        <dbReference type="SAM" id="Phobius"/>
    </source>
</evidence>
<evidence type="ECO:0000313" key="4">
    <source>
        <dbReference type="Proteomes" id="UP000242875"/>
    </source>
</evidence>
<keyword evidence="2" id="KW-1133">Transmembrane helix</keyword>
<protein>
    <submittedName>
        <fullName evidence="3">Uncharacterized protein</fullName>
    </submittedName>
</protein>
<evidence type="ECO:0000256" key="1">
    <source>
        <dbReference type="SAM" id="MobiDB-lite"/>
    </source>
</evidence>
<name>A0A261Y080_9FUNG</name>
<reference evidence="3 4" key="1">
    <citation type="journal article" date="2017" name="Mycologia">
        <title>Bifiguratus adelaidae, gen. et sp. nov., a new member of Mucoromycotina in endophytic and soil-dwelling habitats.</title>
        <authorList>
            <person name="Torres-Cruz T.J."/>
            <person name="Billingsley Tobias T.L."/>
            <person name="Almatruk M."/>
            <person name="Hesse C."/>
            <person name="Kuske C.R."/>
            <person name="Desiro A."/>
            <person name="Benucci G.M."/>
            <person name="Bonito G."/>
            <person name="Stajich J.E."/>
            <person name="Dunlap C."/>
            <person name="Arnold A.E."/>
            <person name="Porras-Alfaro A."/>
        </authorList>
    </citation>
    <scope>NUCLEOTIDE SEQUENCE [LARGE SCALE GENOMIC DNA]</scope>
    <source>
        <strain evidence="3 4">AZ0501</strain>
    </source>
</reference>
<feature type="region of interest" description="Disordered" evidence="1">
    <location>
        <begin position="85"/>
        <end position="179"/>
    </location>
</feature>
<feature type="transmembrane region" description="Helical" evidence="2">
    <location>
        <begin position="6"/>
        <end position="25"/>
    </location>
</feature>
<keyword evidence="4" id="KW-1185">Reference proteome</keyword>
<feature type="compositionally biased region" description="Low complexity" evidence="1">
    <location>
        <begin position="92"/>
        <end position="105"/>
    </location>
</feature>
<sequence length="179" mass="19495">MVHPAVIGGIIAMTIIGGAMMYIIIDEYRRSPYHVHIHSEKADLHEDNESEYYDSEDESPAARVLSKFGFRKRKAYKYKRFDQSSTTLHTVSPASSPSVYSPRSTSSHRRISQGGNSVMGLRADVDKDSVGHSTPAHSSSPSLISPTSPRSPTSSAASYTLVSSPSGGSSCSEEDWRVL</sequence>
<dbReference type="AlphaFoldDB" id="A0A261Y080"/>
<gene>
    <name evidence="3" type="ORF">BZG36_03632</name>
</gene>
<comment type="caution">
    <text evidence="3">The sequence shown here is derived from an EMBL/GenBank/DDBJ whole genome shotgun (WGS) entry which is preliminary data.</text>
</comment>
<keyword evidence="2" id="KW-0472">Membrane</keyword>
<dbReference type="EMBL" id="MVBO01000058">
    <property type="protein sequence ID" value="OZJ04001.1"/>
    <property type="molecule type" value="Genomic_DNA"/>
</dbReference>
<accession>A0A261Y080</accession>
<organism evidence="3 4">
    <name type="scientific">Bifiguratus adelaidae</name>
    <dbReference type="NCBI Taxonomy" id="1938954"/>
    <lineage>
        <taxon>Eukaryota</taxon>
        <taxon>Fungi</taxon>
        <taxon>Fungi incertae sedis</taxon>
        <taxon>Mucoromycota</taxon>
        <taxon>Mucoromycotina</taxon>
        <taxon>Endogonomycetes</taxon>
        <taxon>Endogonales</taxon>
        <taxon>Endogonales incertae sedis</taxon>
        <taxon>Bifiguratus</taxon>
    </lineage>
</organism>
<evidence type="ECO:0000313" key="3">
    <source>
        <dbReference type="EMBL" id="OZJ04001.1"/>
    </source>
</evidence>